<sequence>MIIRNNRPSVSPIRASINSPWDFDATVAMRDHISLTSSFVLSCRSSSARYRVIIHLKYIYDTFEFTAFGKKKQYFQAHQNAAARTLALADMRDPIDNRPYLAEFFSAKDLTNSKIFANLVVEWESV</sequence>
<evidence type="ECO:0000313" key="1">
    <source>
        <dbReference type="EMBL" id="CAO89727.1"/>
    </source>
</evidence>
<name>A8YFR4_MICA7</name>
<reference evidence="1" key="1">
    <citation type="submission" date="2007-08" db="EMBL/GenBank/DDBJ databases">
        <authorList>
            <person name="Frangeul L."/>
        </authorList>
    </citation>
    <scope>NUCLEOTIDE SEQUENCE</scope>
    <source>
        <strain evidence="1">PCC 7806</strain>
    </source>
</reference>
<accession>A8YFR4</accession>
<protein>
    <submittedName>
        <fullName evidence="1">Similarity</fullName>
    </submittedName>
</protein>
<gene>
    <name evidence="1" type="ORF">IPF_2385</name>
</gene>
<proteinExistence type="predicted"/>
<dbReference type="AlphaFoldDB" id="A8YFR4"/>
<organism evidence="1">
    <name type="scientific">Microcystis aeruginosa (strain PCC 7806)</name>
    <dbReference type="NCBI Taxonomy" id="267872"/>
    <lineage>
        <taxon>Bacteria</taxon>
        <taxon>Bacillati</taxon>
        <taxon>Cyanobacteriota</taxon>
        <taxon>Cyanophyceae</taxon>
        <taxon>Oscillatoriophycideae</taxon>
        <taxon>Chroococcales</taxon>
        <taxon>Microcystaceae</taxon>
        <taxon>Microcystis</taxon>
    </lineage>
</organism>
<dbReference type="EMBL" id="AM778936">
    <property type="protein sequence ID" value="CAO89727.1"/>
    <property type="molecule type" value="Genomic_DNA"/>
</dbReference>